<dbReference type="KEGG" id="pdq:CL55_00003130"/>
<dbReference type="PATRIC" id="fig|576611.7.peg.315"/>
<organism evidence="2 3">
    <name type="scientific">Polynucleobacter duraquae</name>
    <dbReference type="NCBI Taxonomy" id="1835254"/>
    <lineage>
        <taxon>Bacteria</taxon>
        <taxon>Pseudomonadati</taxon>
        <taxon>Pseudomonadota</taxon>
        <taxon>Betaproteobacteria</taxon>
        <taxon>Burkholderiales</taxon>
        <taxon>Burkholderiaceae</taxon>
        <taxon>Polynucleobacter</taxon>
    </lineage>
</organism>
<dbReference type="InterPro" id="IPR052514">
    <property type="entry name" value="SAM-dependent_MTase"/>
</dbReference>
<dbReference type="SUPFAM" id="SSF53335">
    <property type="entry name" value="S-adenosyl-L-methionine-dependent methyltransferases"/>
    <property type="match status" value="1"/>
</dbReference>
<proteinExistence type="predicted"/>
<dbReference type="AlphaFoldDB" id="A0A0E3ZIR6"/>
<dbReference type="NCBIfam" id="TIGR01444">
    <property type="entry name" value="fkbM_fam"/>
    <property type="match status" value="1"/>
</dbReference>
<dbReference type="Pfam" id="PF05050">
    <property type="entry name" value="Methyltransf_21"/>
    <property type="match status" value="1"/>
</dbReference>
<dbReference type="PANTHER" id="PTHR34203">
    <property type="entry name" value="METHYLTRANSFERASE, FKBM FAMILY PROTEIN"/>
    <property type="match status" value="1"/>
</dbReference>
<evidence type="ECO:0000259" key="1">
    <source>
        <dbReference type="Pfam" id="PF05050"/>
    </source>
</evidence>
<dbReference type="GO" id="GO:0008168">
    <property type="term" value="F:methyltransferase activity"/>
    <property type="evidence" value="ECO:0007669"/>
    <property type="project" value="UniProtKB-KW"/>
</dbReference>
<evidence type="ECO:0000313" key="3">
    <source>
        <dbReference type="Proteomes" id="UP000061135"/>
    </source>
</evidence>
<sequence length="306" mass="34585">MISIHVYIERISILIKTASNWPSALMVKLGIKSSAVINLGGDLNYHLYRENWNNFLDLLYFKYYFPDGSIVNNIAMFTYRGKRVLFDIGDGTAMSTLLEIFAGDIYRKFFQIAHVKDAIILDIGSAFGDTALSFLIEGAKYVYGVEANPGWVNLANVNTDLNGYSSKACFLNGIVDSSSGSGHVFSQAESMFNLSNAINLVDSSAVVVPRFTLEDLIKLYPLQDAILKMDIEGYEYQIILNTDHKVLRVFKYIVIEYHYGFNKLKAYLEYAGFRVIITKPHVSYSTDIVDEHLKKFTVGDIYAIRM</sequence>
<dbReference type="EMBL" id="CP007501">
    <property type="protein sequence ID" value="AKD24646.1"/>
    <property type="molecule type" value="Genomic_DNA"/>
</dbReference>
<keyword evidence="2" id="KW-0489">Methyltransferase</keyword>
<dbReference type="RefSeq" id="WP_046329579.1">
    <property type="nucleotide sequence ID" value="NZ_CP007501.1"/>
</dbReference>
<dbReference type="PANTHER" id="PTHR34203:SF15">
    <property type="entry name" value="SLL1173 PROTEIN"/>
    <property type="match status" value="1"/>
</dbReference>
<evidence type="ECO:0000313" key="2">
    <source>
        <dbReference type="EMBL" id="AKD24646.1"/>
    </source>
</evidence>
<name>A0A0E3ZIR6_9BURK</name>
<protein>
    <submittedName>
        <fullName evidence="2">Methyltransferase, FkbM family</fullName>
    </submittedName>
</protein>
<keyword evidence="2" id="KW-0808">Transferase</keyword>
<accession>A0A0E3ZIR6</accession>
<dbReference type="HOGENOM" id="CLU_908692_0_0_4"/>
<reference evidence="2 3" key="1">
    <citation type="submission" date="2014-03" db="EMBL/GenBank/DDBJ databases">
        <title>Genome of Polynucleobacter strain MWH-MoK4.</title>
        <authorList>
            <person name="Hahn M.W."/>
        </authorList>
    </citation>
    <scope>NUCLEOTIDE SEQUENCE [LARGE SCALE GENOMIC DNA]</scope>
    <source>
        <strain evidence="2 3">MWH-MoK4</strain>
    </source>
</reference>
<dbReference type="InterPro" id="IPR006342">
    <property type="entry name" value="FkbM_mtfrase"/>
</dbReference>
<dbReference type="STRING" id="1835254.CL55_00003130"/>
<dbReference type="Gene3D" id="3.40.50.150">
    <property type="entry name" value="Vaccinia Virus protein VP39"/>
    <property type="match status" value="1"/>
</dbReference>
<dbReference type="InterPro" id="IPR029063">
    <property type="entry name" value="SAM-dependent_MTases_sf"/>
</dbReference>
<dbReference type="GO" id="GO:0032259">
    <property type="term" value="P:methylation"/>
    <property type="evidence" value="ECO:0007669"/>
    <property type="project" value="UniProtKB-KW"/>
</dbReference>
<keyword evidence="3" id="KW-1185">Reference proteome</keyword>
<dbReference type="OrthoDB" id="5679686at2"/>
<feature type="domain" description="Methyltransferase FkbM" evidence="1">
    <location>
        <begin position="122"/>
        <end position="275"/>
    </location>
</feature>
<dbReference type="Proteomes" id="UP000061135">
    <property type="component" value="Chromosome"/>
</dbReference>
<gene>
    <name evidence="2" type="ORF">CL55_00003130</name>
</gene>